<dbReference type="PANTHER" id="PTHR10582">
    <property type="entry name" value="TRANSIENT RECEPTOR POTENTIAL ION CHANNEL PROTEIN"/>
    <property type="match status" value="1"/>
</dbReference>
<protein>
    <recommendedName>
        <fullName evidence="7">Ion transport domain-containing protein</fullName>
    </recommendedName>
</protein>
<evidence type="ECO:0000256" key="1">
    <source>
        <dbReference type="ARBA" id="ARBA00004141"/>
    </source>
</evidence>
<evidence type="ECO:0000313" key="8">
    <source>
        <dbReference type="EMBL" id="CAJ0557804.1"/>
    </source>
</evidence>
<dbReference type="PANTHER" id="PTHR10582:SF30">
    <property type="entry name" value="ION TRANSPORT DOMAIN-CONTAINING PROTEIN"/>
    <property type="match status" value="1"/>
</dbReference>
<keyword evidence="4 6" id="KW-1133">Transmembrane helix</keyword>
<reference evidence="8" key="1">
    <citation type="submission" date="2023-06" db="EMBL/GenBank/DDBJ databases">
        <authorList>
            <person name="Delattre M."/>
        </authorList>
    </citation>
    <scope>NUCLEOTIDE SEQUENCE</scope>
    <source>
        <strain evidence="8">AF72</strain>
    </source>
</reference>
<dbReference type="Gene3D" id="1.25.40.20">
    <property type="entry name" value="Ankyrin repeat-containing domain"/>
    <property type="match status" value="1"/>
</dbReference>
<keyword evidence="5 6" id="KW-0472">Membrane</keyword>
<keyword evidence="2 6" id="KW-0812">Transmembrane</keyword>
<keyword evidence="9" id="KW-1185">Reference proteome</keyword>
<comment type="caution">
    <text evidence="8">The sequence shown here is derived from an EMBL/GenBank/DDBJ whole genome shotgun (WGS) entry which is preliminary data.</text>
</comment>
<dbReference type="InterPro" id="IPR024862">
    <property type="entry name" value="TRPV"/>
</dbReference>
<dbReference type="AlphaFoldDB" id="A0AA36C4W9"/>
<organism evidence="8 9">
    <name type="scientific">Mesorhabditis spiculigera</name>
    <dbReference type="NCBI Taxonomy" id="96644"/>
    <lineage>
        <taxon>Eukaryota</taxon>
        <taxon>Metazoa</taxon>
        <taxon>Ecdysozoa</taxon>
        <taxon>Nematoda</taxon>
        <taxon>Chromadorea</taxon>
        <taxon>Rhabditida</taxon>
        <taxon>Rhabditina</taxon>
        <taxon>Rhabditomorpha</taxon>
        <taxon>Rhabditoidea</taxon>
        <taxon>Rhabditidae</taxon>
        <taxon>Mesorhabditinae</taxon>
        <taxon>Mesorhabditis</taxon>
    </lineage>
</organism>
<dbReference type="GO" id="GO:0098703">
    <property type="term" value="P:calcium ion import across plasma membrane"/>
    <property type="evidence" value="ECO:0007669"/>
    <property type="project" value="TreeGrafter"/>
</dbReference>
<evidence type="ECO:0000256" key="2">
    <source>
        <dbReference type="ARBA" id="ARBA00022692"/>
    </source>
</evidence>
<gene>
    <name evidence="8" type="ORF">MSPICULIGERA_LOCUS556</name>
</gene>
<dbReference type="Proteomes" id="UP001177023">
    <property type="component" value="Unassembled WGS sequence"/>
</dbReference>
<dbReference type="InterPro" id="IPR005821">
    <property type="entry name" value="Ion_trans_dom"/>
</dbReference>
<evidence type="ECO:0000256" key="3">
    <source>
        <dbReference type="ARBA" id="ARBA00022737"/>
    </source>
</evidence>
<dbReference type="InterPro" id="IPR036770">
    <property type="entry name" value="Ankyrin_rpt-contain_sf"/>
</dbReference>
<name>A0AA36C4W9_9BILA</name>
<accession>A0AA36C4W9</accession>
<dbReference type="GO" id="GO:0005886">
    <property type="term" value="C:plasma membrane"/>
    <property type="evidence" value="ECO:0007669"/>
    <property type="project" value="TreeGrafter"/>
</dbReference>
<dbReference type="Pfam" id="PF00520">
    <property type="entry name" value="Ion_trans"/>
    <property type="match status" value="1"/>
</dbReference>
<evidence type="ECO:0000313" key="9">
    <source>
        <dbReference type="Proteomes" id="UP001177023"/>
    </source>
</evidence>
<evidence type="ECO:0000256" key="6">
    <source>
        <dbReference type="SAM" id="Phobius"/>
    </source>
</evidence>
<dbReference type="EMBL" id="CATQJA010000108">
    <property type="protein sequence ID" value="CAJ0557804.1"/>
    <property type="molecule type" value="Genomic_DNA"/>
</dbReference>
<feature type="non-terminal residue" evidence="8">
    <location>
        <position position="1"/>
    </location>
</feature>
<evidence type="ECO:0000256" key="4">
    <source>
        <dbReference type="ARBA" id="ARBA00022989"/>
    </source>
</evidence>
<comment type="subcellular location">
    <subcellularLocation>
        <location evidence="1">Membrane</location>
        <topology evidence="1">Multi-pass membrane protein</topology>
    </subcellularLocation>
</comment>
<dbReference type="GO" id="GO:0005262">
    <property type="term" value="F:calcium channel activity"/>
    <property type="evidence" value="ECO:0007669"/>
    <property type="project" value="TreeGrafter"/>
</dbReference>
<feature type="transmembrane region" description="Helical" evidence="6">
    <location>
        <begin position="173"/>
        <end position="199"/>
    </location>
</feature>
<feature type="domain" description="Ion transport" evidence="7">
    <location>
        <begin position="71"/>
        <end position="212"/>
    </location>
</feature>
<proteinExistence type="predicted"/>
<sequence length="222" mass="25478">MVSILLRRGADVNKRCHGAFFCAEDQKSSRTDSLEHEYVELSTKTNYTGRMYFGEYPLHFAACMNQPECYRAVKFVGPFVLMIYTIIASDLSRFIVIYIIFLVGFSQSFDLIFTACERAAYTANVTVTQTTADDGDSFQNLIPNPQEALIRTFIMTIGEFMSLYRELAACDSLLMSTIGKVCFILFEMGVSILQFNLLIAMMTRTYEEIFQTSKEWKRQWAQ</sequence>
<keyword evidence="3" id="KW-0677">Repeat</keyword>
<evidence type="ECO:0000256" key="5">
    <source>
        <dbReference type="ARBA" id="ARBA00023136"/>
    </source>
</evidence>
<evidence type="ECO:0000259" key="7">
    <source>
        <dbReference type="Pfam" id="PF00520"/>
    </source>
</evidence>